<sequence length="323" mass="36098">MSRSAGKKGNASDEPPRNTPPVSSTAPSKHLSSSTRIWTSLVAGATAGALAKTTIAPLDRTKINFQTSHDRFTIRAGAQYLKERYRHEGFLSLWRGNSATMVRVIPYAAIQFASHEQWKHVLHVEDIRTNSPGRRFLAGSLAGVTATTLTYPLDLARARMAVTEYSRYSSLRDVFRVLLKEEGWLALYRGVSPTLIGVIPYAGTSFFTFETLKRLYYERYDRAPVSYEKMLFGACAGAVGQTSSYPFDIVRRRMQTAVDTHFPRLSIFQALKMIAKEEGIVHGLYKGLTLNWVKGPIAVGVSFTTFDIIQALLRRLHLESKAK</sequence>
<dbReference type="OrthoDB" id="270584at2759"/>
<evidence type="ECO:0000256" key="2">
    <source>
        <dbReference type="ARBA" id="ARBA00006375"/>
    </source>
</evidence>
<proteinExistence type="inferred from homology"/>
<comment type="similarity">
    <text evidence="2 8">Belongs to the mitochondrial carrier (TC 2.A.29) family.</text>
</comment>
<dbReference type="GO" id="GO:0055085">
    <property type="term" value="P:transmembrane transport"/>
    <property type="evidence" value="ECO:0007669"/>
    <property type="project" value="InterPro"/>
</dbReference>
<keyword evidence="3 8" id="KW-0813">Transport</keyword>
<dbReference type="InterPro" id="IPR023395">
    <property type="entry name" value="MCP_dom_sf"/>
</dbReference>
<keyword evidence="11" id="KW-1185">Reference proteome</keyword>
<gene>
    <name evidence="10" type="primary">RvY_06096</name>
    <name evidence="10" type="synonym">RvY_06096.1</name>
    <name evidence="10" type="ORF">RvY_06096-1</name>
</gene>
<keyword evidence="5" id="KW-0677">Repeat</keyword>
<comment type="caution">
    <text evidence="10">The sequence shown here is derived from an EMBL/GenBank/DDBJ whole genome shotgun (WGS) entry which is preliminary data.</text>
</comment>
<feature type="repeat" description="Solcar" evidence="7">
    <location>
        <begin position="35"/>
        <end position="121"/>
    </location>
</feature>
<evidence type="ECO:0000256" key="8">
    <source>
        <dbReference type="RuleBase" id="RU000488"/>
    </source>
</evidence>
<evidence type="ECO:0008006" key="12">
    <source>
        <dbReference type="Google" id="ProtNLM"/>
    </source>
</evidence>
<protein>
    <recommendedName>
        <fullName evidence="12">Mitochondrial coenzyme A transporter SLC25A42</fullName>
    </recommendedName>
</protein>
<dbReference type="Pfam" id="PF00153">
    <property type="entry name" value="Mito_carr"/>
    <property type="match status" value="3"/>
</dbReference>
<evidence type="ECO:0000256" key="4">
    <source>
        <dbReference type="ARBA" id="ARBA00022692"/>
    </source>
</evidence>
<dbReference type="AlphaFoldDB" id="A0A1D1UXD8"/>
<feature type="repeat" description="Solcar" evidence="7">
    <location>
        <begin position="224"/>
        <end position="312"/>
    </location>
</feature>
<evidence type="ECO:0000256" key="3">
    <source>
        <dbReference type="ARBA" id="ARBA00022448"/>
    </source>
</evidence>
<dbReference type="Gene3D" id="1.50.40.10">
    <property type="entry name" value="Mitochondrial carrier domain"/>
    <property type="match status" value="1"/>
</dbReference>
<feature type="region of interest" description="Disordered" evidence="9">
    <location>
        <begin position="1"/>
        <end position="31"/>
    </location>
</feature>
<dbReference type="InterPro" id="IPR002067">
    <property type="entry name" value="MCP"/>
</dbReference>
<dbReference type="Proteomes" id="UP000186922">
    <property type="component" value="Unassembled WGS sequence"/>
</dbReference>
<keyword evidence="4 7" id="KW-0812">Transmembrane</keyword>
<feature type="compositionally biased region" description="Polar residues" evidence="9">
    <location>
        <begin position="20"/>
        <end position="31"/>
    </location>
</feature>
<evidence type="ECO:0000256" key="6">
    <source>
        <dbReference type="ARBA" id="ARBA00023136"/>
    </source>
</evidence>
<dbReference type="EMBL" id="BDGG01000002">
    <property type="protein sequence ID" value="GAU94296.1"/>
    <property type="molecule type" value="Genomic_DNA"/>
</dbReference>
<dbReference type="SUPFAM" id="SSF103506">
    <property type="entry name" value="Mitochondrial carrier"/>
    <property type="match status" value="1"/>
</dbReference>
<reference evidence="10 11" key="1">
    <citation type="journal article" date="2016" name="Nat. Commun.">
        <title>Extremotolerant tardigrade genome and improved radiotolerance of human cultured cells by tardigrade-unique protein.</title>
        <authorList>
            <person name="Hashimoto T."/>
            <person name="Horikawa D.D."/>
            <person name="Saito Y."/>
            <person name="Kuwahara H."/>
            <person name="Kozuka-Hata H."/>
            <person name="Shin-I T."/>
            <person name="Minakuchi Y."/>
            <person name="Ohishi K."/>
            <person name="Motoyama A."/>
            <person name="Aizu T."/>
            <person name="Enomoto A."/>
            <person name="Kondo K."/>
            <person name="Tanaka S."/>
            <person name="Hara Y."/>
            <person name="Koshikawa S."/>
            <person name="Sagara H."/>
            <person name="Miura T."/>
            <person name="Yokobori S."/>
            <person name="Miyagawa K."/>
            <person name="Suzuki Y."/>
            <person name="Kubo T."/>
            <person name="Oyama M."/>
            <person name="Kohara Y."/>
            <person name="Fujiyama A."/>
            <person name="Arakawa K."/>
            <person name="Katayama T."/>
            <person name="Toyoda A."/>
            <person name="Kunieda T."/>
        </authorList>
    </citation>
    <scope>NUCLEOTIDE SEQUENCE [LARGE SCALE GENOMIC DNA]</scope>
    <source>
        <strain evidence="10 11">YOKOZUNA-1</strain>
    </source>
</reference>
<evidence type="ECO:0000256" key="5">
    <source>
        <dbReference type="ARBA" id="ARBA00022737"/>
    </source>
</evidence>
<name>A0A1D1UXD8_RAMVA</name>
<dbReference type="PROSITE" id="PS50920">
    <property type="entry name" value="SOLCAR"/>
    <property type="match status" value="3"/>
</dbReference>
<feature type="repeat" description="Solcar" evidence="7">
    <location>
        <begin position="130"/>
        <end position="215"/>
    </location>
</feature>
<evidence type="ECO:0000256" key="9">
    <source>
        <dbReference type="SAM" id="MobiDB-lite"/>
    </source>
</evidence>
<keyword evidence="6 7" id="KW-0472">Membrane</keyword>
<evidence type="ECO:0000256" key="1">
    <source>
        <dbReference type="ARBA" id="ARBA00004141"/>
    </source>
</evidence>
<dbReference type="PANTHER" id="PTHR24089">
    <property type="entry name" value="SOLUTE CARRIER FAMILY 25"/>
    <property type="match status" value="1"/>
</dbReference>
<accession>A0A1D1UXD8</accession>
<evidence type="ECO:0000313" key="10">
    <source>
        <dbReference type="EMBL" id="GAU94296.1"/>
    </source>
</evidence>
<evidence type="ECO:0000256" key="7">
    <source>
        <dbReference type="PROSITE-ProRule" id="PRU00282"/>
    </source>
</evidence>
<dbReference type="STRING" id="947166.A0A1D1UXD8"/>
<comment type="subcellular location">
    <subcellularLocation>
        <location evidence="1">Membrane</location>
        <topology evidence="1">Multi-pass membrane protein</topology>
    </subcellularLocation>
</comment>
<dbReference type="PRINTS" id="PR00926">
    <property type="entry name" value="MITOCARRIER"/>
</dbReference>
<dbReference type="GO" id="GO:0016020">
    <property type="term" value="C:membrane"/>
    <property type="evidence" value="ECO:0007669"/>
    <property type="project" value="UniProtKB-SubCell"/>
</dbReference>
<dbReference type="InterPro" id="IPR018108">
    <property type="entry name" value="MCP_transmembrane"/>
</dbReference>
<organism evidence="10 11">
    <name type="scientific">Ramazzottius varieornatus</name>
    <name type="common">Water bear</name>
    <name type="synonym">Tardigrade</name>
    <dbReference type="NCBI Taxonomy" id="947166"/>
    <lineage>
        <taxon>Eukaryota</taxon>
        <taxon>Metazoa</taxon>
        <taxon>Ecdysozoa</taxon>
        <taxon>Tardigrada</taxon>
        <taxon>Eutardigrada</taxon>
        <taxon>Parachela</taxon>
        <taxon>Hypsibioidea</taxon>
        <taxon>Ramazzottiidae</taxon>
        <taxon>Ramazzottius</taxon>
    </lineage>
</organism>
<evidence type="ECO:0000313" key="11">
    <source>
        <dbReference type="Proteomes" id="UP000186922"/>
    </source>
</evidence>